<accession>A0A0M6Y4B3</accession>
<dbReference type="InterPro" id="IPR011004">
    <property type="entry name" value="Trimer_LpxA-like_sf"/>
</dbReference>
<dbReference type="EMBL" id="CXST01000002">
    <property type="protein sequence ID" value="CTQ44936.1"/>
    <property type="molecule type" value="Genomic_DNA"/>
</dbReference>
<evidence type="ECO:0000313" key="2">
    <source>
        <dbReference type="Proteomes" id="UP000048926"/>
    </source>
</evidence>
<keyword evidence="2" id="KW-1185">Reference proteome</keyword>
<gene>
    <name evidence="1" type="ORF">LAL4801_03383</name>
</gene>
<name>A0A0M6Y4B3_9HYPH</name>
<evidence type="ECO:0000313" key="1">
    <source>
        <dbReference type="EMBL" id="CTQ44936.1"/>
    </source>
</evidence>
<proteinExistence type="predicted"/>
<organism evidence="1 2">
    <name type="scientific">Roseibium aggregatum</name>
    <dbReference type="NCBI Taxonomy" id="187304"/>
    <lineage>
        <taxon>Bacteria</taxon>
        <taxon>Pseudomonadati</taxon>
        <taxon>Pseudomonadota</taxon>
        <taxon>Alphaproteobacteria</taxon>
        <taxon>Hyphomicrobiales</taxon>
        <taxon>Stappiaceae</taxon>
        <taxon>Roseibium</taxon>
    </lineage>
</organism>
<reference evidence="2" key="1">
    <citation type="submission" date="2015-07" db="EMBL/GenBank/DDBJ databases">
        <authorList>
            <person name="Rodrigo-Torres Lidia"/>
            <person name="Arahal R.David."/>
        </authorList>
    </citation>
    <scope>NUCLEOTIDE SEQUENCE [LARGE SCALE GENOMIC DNA]</scope>
    <source>
        <strain evidence="2">CECT 4801</strain>
    </source>
</reference>
<dbReference type="Gene3D" id="2.160.10.10">
    <property type="entry name" value="Hexapeptide repeat proteins"/>
    <property type="match status" value="1"/>
</dbReference>
<dbReference type="Proteomes" id="UP000048926">
    <property type="component" value="Unassembled WGS sequence"/>
</dbReference>
<sequence length="233" mass="24657">MSGEKVWQATSSPKAGYLSLYSKTELLHRMSDLFASIDAARLASGFLPLSQMMEILDGNHVLDPFSTLVSAGVSAGRNNIFYPGVTLKASSGAEIRLGDDNIVHSGSHFEASNGNILIGSKNQFGEGGFTAKANRPGAEIRICSHGRFLNNPALFGRCMLGDGSQILGNITVDSCILSDGGSFQEDDPDMRGGLLKGSGVARNLSVARGMVIAGNGTFSSEDLLPQRHFHPKP</sequence>
<protein>
    <submittedName>
        <fullName evidence="1">Uncharacterized protein</fullName>
    </submittedName>
</protein>
<dbReference type="SUPFAM" id="SSF51161">
    <property type="entry name" value="Trimeric LpxA-like enzymes"/>
    <property type="match status" value="1"/>
</dbReference>
<dbReference type="AlphaFoldDB" id="A0A0M6Y4B3"/>